<dbReference type="Gene3D" id="3.40.630.10">
    <property type="entry name" value="Zn peptidases"/>
    <property type="match status" value="1"/>
</dbReference>
<name>A0AAN9KUS9_CANGL</name>
<protein>
    <submittedName>
        <fullName evidence="1">Uncharacterized protein</fullName>
    </submittedName>
</protein>
<accession>A0AAN9KUS9</accession>
<keyword evidence="2" id="KW-1185">Reference proteome</keyword>
<evidence type="ECO:0000313" key="2">
    <source>
        <dbReference type="Proteomes" id="UP001367508"/>
    </source>
</evidence>
<dbReference type="SUPFAM" id="SSF53187">
    <property type="entry name" value="Zn-dependent exopeptidases"/>
    <property type="match status" value="1"/>
</dbReference>
<evidence type="ECO:0000313" key="1">
    <source>
        <dbReference type="EMBL" id="KAK7324330.1"/>
    </source>
</evidence>
<dbReference type="Proteomes" id="UP001367508">
    <property type="component" value="Unassembled WGS sequence"/>
</dbReference>
<comment type="caution">
    <text evidence="1">The sequence shown here is derived from an EMBL/GenBank/DDBJ whole genome shotgun (WGS) entry which is preliminary data.</text>
</comment>
<dbReference type="EMBL" id="JAYMYQ010000006">
    <property type="protein sequence ID" value="KAK7324330.1"/>
    <property type="molecule type" value="Genomic_DNA"/>
</dbReference>
<dbReference type="AlphaFoldDB" id="A0AAN9KUS9"/>
<sequence length="86" mass="9998">MRRIGYQVENEPDTLASKRTFLSVASLRAINIIRKWMEDAGLRMRVDQMEIYRIELMANVNAEASLMGSHMDIVVDHQGWSLQYLL</sequence>
<gene>
    <name evidence="1" type="ORF">VNO77_27863</name>
</gene>
<reference evidence="1 2" key="1">
    <citation type="submission" date="2024-01" db="EMBL/GenBank/DDBJ databases">
        <title>The genomes of 5 underutilized Papilionoideae crops provide insights into root nodulation and disease resistanc.</title>
        <authorList>
            <person name="Jiang F."/>
        </authorList>
    </citation>
    <scope>NUCLEOTIDE SEQUENCE [LARGE SCALE GENOMIC DNA]</scope>
    <source>
        <strain evidence="1">LVBAO_FW01</strain>
        <tissue evidence="1">Leaves</tissue>
    </source>
</reference>
<organism evidence="1 2">
    <name type="scientific">Canavalia gladiata</name>
    <name type="common">Sword bean</name>
    <name type="synonym">Dolichos gladiatus</name>
    <dbReference type="NCBI Taxonomy" id="3824"/>
    <lineage>
        <taxon>Eukaryota</taxon>
        <taxon>Viridiplantae</taxon>
        <taxon>Streptophyta</taxon>
        <taxon>Embryophyta</taxon>
        <taxon>Tracheophyta</taxon>
        <taxon>Spermatophyta</taxon>
        <taxon>Magnoliopsida</taxon>
        <taxon>eudicotyledons</taxon>
        <taxon>Gunneridae</taxon>
        <taxon>Pentapetalae</taxon>
        <taxon>rosids</taxon>
        <taxon>fabids</taxon>
        <taxon>Fabales</taxon>
        <taxon>Fabaceae</taxon>
        <taxon>Papilionoideae</taxon>
        <taxon>50 kb inversion clade</taxon>
        <taxon>NPAAA clade</taxon>
        <taxon>indigoferoid/millettioid clade</taxon>
        <taxon>Phaseoleae</taxon>
        <taxon>Canavalia</taxon>
    </lineage>
</organism>
<proteinExistence type="predicted"/>